<evidence type="ECO:0000256" key="1">
    <source>
        <dbReference type="SAM" id="MobiDB-lite"/>
    </source>
</evidence>
<evidence type="ECO:0000313" key="2">
    <source>
        <dbReference type="EMBL" id="KAH9419208.1"/>
    </source>
</evidence>
<feature type="region of interest" description="Disordered" evidence="1">
    <location>
        <begin position="91"/>
        <end position="140"/>
    </location>
</feature>
<dbReference type="EMBL" id="NJHN03000060">
    <property type="protein sequence ID" value="KAH9419208.1"/>
    <property type="molecule type" value="Genomic_DNA"/>
</dbReference>
<proteinExistence type="predicted"/>
<reference evidence="2 3" key="2">
    <citation type="journal article" date="2022" name="Mol. Biol. Evol.">
        <title>Comparative Genomics Reveals Insights into the Divergent Evolution of Astigmatic Mites and Household Pest Adaptations.</title>
        <authorList>
            <person name="Xiong Q."/>
            <person name="Wan A.T."/>
            <person name="Liu X."/>
            <person name="Fung C.S."/>
            <person name="Xiao X."/>
            <person name="Malainual N."/>
            <person name="Hou J."/>
            <person name="Wang L."/>
            <person name="Wang M."/>
            <person name="Yang K.Y."/>
            <person name="Cui Y."/>
            <person name="Leung E.L."/>
            <person name="Nong W."/>
            <person name="Shin S.K."/>
            <person name="Au S.W."/>
            <person name="Jeong K.Y."/>
            <person name="Chew F.T."/>
            <person name="Hui J.H."/>
            <person name="Leung T.F."/>
            <person name="Tungtrongchitr A."/>
            <person name="Zhong N."/>
            <person name="Liu Z."/>
            <person name="Tsui S.K."/>
        </authorList>
    </citation>
    <scope>NUCLEOTIDE SEQUENCE [LARGE SCALE GENOMIC DNA]</scope>
    <source>
        <strain evidence="2">Derp</strain>
    </source>
</reference>
<reference evidence="2 3" key="1">
    <citation type="journal article" date="2018" name="J. Allergy Clin. Immunol.">
        <title>High-quality assembly of Dermatophagoides pteronyssinus genome and transcriptome reveals a wide range of novel allergens.</title>
        <authorList>
            <person name="Liu X.Y."/>
            <person name="Yang K.Y."/>
            <person name="Wang M.Q."/>
            <person name="Kwok J.S."/>
            <person name="Zeng X."/>
            <person name="Yang Z."/>
            <person name="Xiao X.J."/>
            <person name="Lau C.P."/>
            <person name="Li Y."/>
            <person name="Huang Z.M."/>
            <person name="Ba J.G."/>
            <person name="Yim A.K."/>
            <person name="Ouyang C.Y."/>
            <person name="Ngai S.M."/>
            <person name="Chan T.F."/>
            <person name="Leung E.L."/>
            <person name="Liu L."/>
            <person name="Liu Z.G."/>
            <person name="Tsui S.K."/>
        </authorList>
    </citation>
    <scope>NUCLEOTIDE SEQUENCE [LARGE SCALE GENOMIC DNA]</scope>
    <source>
        <strain evidence="2">Derp</strain>
    </source>
</reference>
<organism evidence="2 3">
    <name type="scientific">Dermatophagoides pteronyssinus</name>
    <name type="common">European house dust mite</name>
    <dbReference type="NCBI Taxonomy" id="6956"/>
    <lineage>
        <taxon>Eukaryota</taxon>
        <taxon>Metazoa</taxon>
        <taxon>Ecdysozoa</taxon>
        <taxon>Arthropoda</taxon>
        <taxon>Chelicerata</taxon>
        <taxon>Arachnida</taxon>
        <taxon>Acari</taxon>
        <taxon>Acariformes</taxon>
        <taxon>Sarcoptiformes</taxon>
        <taxon>Astigmata</taxon>
        <taxon>Psoroptidia</taxon>
        <taxon>Analgoidea</taxon>
        <taxon>Pyroglyphidae</taxon>
        <taxon>Dermatophagoidinae</taxon>
        <taxon>Dermatophagoides</taxon>
    </lineage>
</organism>
<comment type="caution">
    <text evidence="2">The sequence shown here is derived from an EMBL/GenBank/DDBJ whole genome shotgun (WGS) entry which is preliminary data.</text>
</comment>
<evidence type="ECO:0000313" key="3">
    <source>
        <dbReference type="Proteomes" id="UP000887458"/>
    </source>
</evidence>
<name>A0ABQ8J9Z5_DERPT</name>
<gene>
    <name evidence="2" type="ORF">DERP_005712</name>
</gene>
<protein>
    <submittedName>
        <fullName evidence="2">Uncharacterized protein</fullName>
    </submittedName>
</protein>
<accession>A0ABQ8J9Z5</accession>
<sequence length="140" mass="16430">MSKLYKSTSSMRSKKKFEYKIRMSPSLKADLPSCDIKTIPVLKDTLRPIRSSIFEWRVGKTKQDSKMVDDKQQKLVDVVIERLLRQKLDENYMLLNKKTSSPNRRRKKRKKTSKRKKRSKPRRGSPNSPEKVSSSNQSQS</sequence>
<dbReference type="Proteomes" id="UP000887458">
    <property type="component" value="Unassembled WGS sequence"/>
</dbReference>
<keyword evidence="3" id="KW-1185">Reference proteome</keyword>
<feature type="compositionally biased region" description="Basic residues" evidence="1">
    <location>
        <begin position="103"/>
        <end position="123"/>
    </location>
</feature>
<feature type="compositionally biased region" description="Polar residues" evidence="1">
    <location>
        <begin position="125"/>
        <end position="140"/>
    </location>
</feature>